<dbReference type="AlphaFoldDB" id="A0AAJ6VZV1"/>
<feature type="region of interest" description="Disordered" evidence="1">
    <location>
        <begin position="47"/>
        <end position="73"/>
    </location>
</feature>
<gene>
    <name evidence="3" type="primary">LOC100900358</name>
</gene>
<name>A0AAJ6VZV1_9ACAR</name>
<evidence type="ECO:0000256" key="1">
    <source>
        <dbReference type="SAM" id="MobiDB-lite"/>
    </source>
</evidence>
<feature type="compositionally biased region" description="Basic and acidic residues" evidence="1">
    <location>
        <begin position="1"/>
        <end position="15"/>
    </location>
</feature>
<sequence length="121" mass="13774">MFRKKAVADYHRPSSDEEEPMFTDRQHGVCMGSEAAAEENEQLFRKETYERDEDTFSSRASSRNSQKQTGWRDAWRKVGDKVSSYVNHAVSPAWGYGTTTATRDAVNSRMSDADQETIKAL</sequence>
<feature type="compositionally biased region" description="Polar residues" evidence="1">
    <location>
        <begin position="57"/>
        <end position="69"/>
    </location>
</feature>
<feature type="region of interest" description="Disordered" evidence="1">
    <location>
        <begin position="1"/>
        <end position="23"/>
    </location>
</feature>
<proteinExistence type="predicted"/>
<evidence type="ECO:0000313" key="2">
    <source>
        <dbReference type="Proteomes" id="UP000694867"/>
    </source>
</evidence>
<reference evidence="3" key="1">
    <citation type="submission" date="2025-08" db="UniProtKB">
        <authorList>
            <consortium name="RefSeq"/>
        </authorList>
    </citation>
    <scope>IDENTIFICATION</scope>
</reference>
<dbReference type="KEGG" id="goe:100900358"/>
<organism evidence="2 3">
    <name type="scientific">Galendromus occidentalis</name>
    <name type="common">western predatory mite</name>
    <dbReference type="NCBI Taxonomy" id="34638"/>
    <lineage>
        <taxon>Eukaryota</taxon>
        <taxon>Metazoa</taxon>
        <taxon>Ecdysozoa</taxon>
        <taxon>Arthropoda</taxon>
        <taxon>Chelicerata</taxon>
        <taxon>Arachnida</taxon>
        <taxon>Acari</taxon>
        <taxon>Parasitiformes</taxon>
        <taxon>Mesostigmata</taxon>
        <taxon>Gamasina</taxon>
        <taxon>Phytoseioidea</taxon>
        <taxon>Phytoseiidae</taxon>
        <taxon>Typhlodrominae</taxon>
        <taxon>Galendromus</taxon>
    </lineage>
</organism>
<dbReference type="RefSeq" id="XP_003746192.1">
    <property type="nucleotide sequence ID" value="XM_003746144.1"/>
</dbReference>
<accession>A0AAJ6VZV1</accession>
<dbReference type="GeneID" id="100900358"/>
<evidence type="ECO:0000313" key="3">
    <source>
        <dbReference type="RefSeq" id="XP_003746192.1"/>
    </source>
</evidence>
<protein>
    <submittedName>
        <fullName evidence="3">Uncharacterized protein LOC100900358</fullName>
    </submittedName>
</protein>
<dbReference type="Proteomes" id="UP000694867">
    <property type="component" value="Unplaced"/>
</dbReference>
<keyword evidence="2" id="KW-1185">Reference proteome</keyword>